<evidence type="ECO:0000313" key="6">
    <source>
        <dbReference type="Proteomes" id="UP001301958"/>
    </source>
</evidence>
<evidence type="ECO:0000256" key="3">
    <source>
        <dbReference type="SAM" id="SignalP"/>
    </source>
</evidence>
<evidence type="ECO:0000259" key="4">
    <source>
        <dbReference type="Pfam" id="PF10342"/>
    </source>
</evidence>
<feature type="domain" description="Yeast cell wall synthesis Kre9/Knh1-like N-terminal" evidence="4">
    <location>
        <begin position="30"/>
        <end position="122"/>
    </location>
</feature>
<accession>A0AAN7BTG7</accession>
<protein>
    <submittedName>
        <fullName evidence="5">Ser-Thr-rich glycosyl-phosphatidyl-inositol-anchored membrane family-domain-containing protein</fullName>
    </submittedName>
</protein>
<organism evidence="5 6">
    <name type="scientific">Podospora fimiseda</name>
    <dbReference type="NCBI Taxonomy" id="252190"/>
    <lineage>
        <taxon>Eukaryota</taxon>
        <taxon>Fungi</taxon>
        <taxon>Dikarya</taxon>
        <taxon>Ascomycota</taxon>
        <taxon>Pezizomycotina</taxon>
        <taxon>Sordariomycetes</taxon>
        <taxon>Sordariomycetidae</taxon>
        <taxon>Sordariales</taxon>
        <taxon>Podosporaceae</taxon>
        <taxon>Podospora</taxon>
    </lineage>
</organism>
<dbReference type="InterPro" id="IPR018466">
    <property type="entry name" value="Kre9/Knh1-like_N"/>
</dbReference>
<dbReference type="InterPro" id="IPR052982">
    <property type="entry name" value="SRP1/TIP1-like"/>
</dbReference>
<feature type="region of interest" description="Disordered" evidence="2">
    <location>
        <begin position="177"/>
        <end position="218"/>
    </location>
</feature>
<dbReference type="Pfam" id="PF10342">
    <property type="entry name" value="Kre9_KNH"/>
    <property type="match status" value="1"/>
</dbReference>
<gene>
    <name evidence="5" type="ORF">QBC38DRAFT_122125</name>
</gene>
<feature type="signal peptide" evidence="3">
    <location>
        <begin position="1"/>
        <end position="17"/>
    </location>
</feature>
<dbReference type="PANTHER" id="PTHR40633">
    <property type="entry name" value="MATRIX PROTEIN, PUTATIVE (AFU_ORTHOLOGUE AFUA_8G05410)-RELATED"/>
    <property type="match status" value="1"/>
</dbReference>
<proteinExistence type="predicted"/>
<feature type="region of interest" description="Disordered" evidence="2">
    <location>
        <begin position="133"/>
        <end position="155"/>
    </location>
</feature>
<evidence type="ECO:0000313" key="5">
    <source>
        <dbReference type="EMBL" id="KAK4229087.1"/>
    </source>
</evidence>
<feature type="chain" id="PRO_5042915317" evidence="3">
    <location>
        <begin position="18"/>
        <end position="241"/>
    </location>
</feature>
<reference evidence="5" key="2">
    <citation type="submission" date="2023-05" db="EMBL/GenBank/DDBJ databases">
        <authorList>
            <consortium name="Lawrence Berkeley National Laboratory"/>
            <person name="Steindorff A."/>
            <person name="Hensen N."/>
            <person name="Bonometti L."/>
            <person name="Westerberg I."/>
            <person name="Brannstrom I.O."/>
            <person name="Guillou S."/>
            <person name="Cros-Aarteil S."/>
            <person name="Calhoun S."/>
            <person name="Haridas S."/>
            <person name="Kuo A."/>
            <person name="Mondo S."/>
            <person name="Pangilinan J."/>
            <person name="Riley R."/>
            <person name="Labutti K."/>
            <person name="Andreopoulos B."/>
            <person name="Lipzen A."/>
            <person name="Chen C."/>
            <person name="Yanf M."/>
            <person name="Daum C."/>
            <person name="Ng V."/>
            <person name="Clum A."/>
            <person name="Ohm R."/>
            <person name="Martin F."/>
            <person name="Silar P."/>
            <person name="Natvig D."/>
            <person name="Lalanne C."/>
            <person name="Gautier V."/>
            <person name="Ament-Velasquez S.L."/>
            <person name="Kruys A."/>
            <person name="Hutchinson M.I."/>
            <person name="Powell A.J."/>
            <person name="Barry K."/>
            <person name="Miller A.N."/>
            <person name="Grigoriev I.V."/>
            <person name="Debuchy R."/>
            <person name="Gladieux P."/>
            <person name="Thoren M.H."/>
            <person name="Johannesson H."/>
        </authorList>
    </citation>
    <scope>NUCLEOTIDE SEQUENCE</scope>
    <source>
        <strain evidence="5">CBS 990.96</strain>
    </source>
</reference>
<evidence type="ECO:0000256" key="2">
    <source>
        <dbReference type="SAM" id="MobiDB-lite"/>
    </source>
</evidence>
<comment type="caution">
    <text evidence="5">The sequence shown here is derived from an EMBL/GenBank/DDBJ whole genome shotgun (WGS) entry which is preliminary data.</text>
</comment>
<sequence>MRFHIASVLALATTVLAQWEATDGFNVFKTPAVDEKVPAGKPYSVEWTYNSKFPGSISVELFGGNSPSTLQSLGVLATGVAATSEAYTWAVDATLGSHPRYGIKLILESDPLIFQWSNSFTIGASNVTISSSTSVSPTSSVPASTSSAPVTSTKTTITSSSSKSLVTSVTKTTSSVSSSITHSNSTTSSVEGSSTSTSASATFTPTPSSTPSAVPTGGANAAAAGSFAALLGGVAVAVLAF</sequence>
<dbReference type="EMBL" id="MU865311">
    <property type="protein sequence ID" value="KAK4229087.1"/>
    <property type="molecule type" value="Genomic_DNA"/>
</dbReference>
<keyword evidence="1 3" id="KW-0732">Signal</keyword>
<reference evidence="5" key="1">
    <citation type="journal article" date="2023" name="Mol. Phylogenet. Evol.">
        <title>Genome-scale phylogeny and comparative genomics of the fungal order Sordariales.</title>
        <authorList>
            <person name="Hensen N."/>
            <person name="Bonometti L."/>
            <person name="Westerberg I."/>
            <person name="Brannstrom I.O."/>
            <person name="Guillou S."/>
            <person name="Cros-Aarteil S."/>
            <person name="Calhoun S."/>
            <person name="Haridas S."/>
            <person name="Kuo A."/>
            <person name="Mondo S."/>
            <person name="Pangilinan J."/>
            <person name="Riley R."/>
            <person name="LaButti K."/>
            <person name="Andreopoulos B."/>
            <person name="Lipzen A."/>
            <person name="Chen C."/>
            <person name="Yan M."/>
            <person name="Daum C."/>
            <person name="Ng V."/>
            <person name="Clum A."/>
            <person name="Steindorff A."/>
            <person name="Ohm R.A."/>
            <person name="Martin F."/>
            <person name="Silar P."/>
            <person name="Natvig D.O."/>
            <person name="Lalanne C."/>
            <person name="Gautier V."/>
            <person name="Ament-Velasquez S.L."/>
            <person name="Kruys A."/>
            <person name="Hutchinson M.I."/>
            <person name="Powell A.J."/>
            <person name="Barry K."/>
            <person name="Miller A.N."/>
            <person name="Grigoriev I.V."/>
            <person name="Debuchy R."/>
            <person name="Gladieux P."/>
            <person name="Hiltunen Thoren M."/>
            <person name="Johannesson H."/>
        </authorList>
    </citation>
    <scope>NUCLEOTIDE SEQUENCE</scope>
    <source>
        <strain evidence="5">CBS 990.96</strain>
    </source>
</reference>
<evidence type="ECO:0000256" key="1">
    <source>
        <dbReference type="ARBA" id="ARBA00022729"/>
    </source>
</evidence>
<keyword evidence="6" id="KW-1185">Reference proteome</keyword>
<dbReference type="Proteomes" id="UP001301958">
    <property type="component" value="Unassembled WGS sequence"/>
</dbReference>
<dbReference type="AlphaFoldDB" id="A0AAN7BTG7"/>
<dbReference type="PANTHER" id="PTHR40633:SF1">
    <property type="entry name" value="GPI ANCHORED SERINE-THREONINE RICH PROTEIN (AFU_ORTHOLOGUE AFUA_1G03630)"/>
    <property type="match status" value="1"/>
</dbReference>
<name>A0AAN7BTG7_9PEZI</name>